<feature type="compositionally biased region" description="Low complexity" evidence="1">
    <location>
        <begin position="53"/>
        <end position="62"/>
    </location>
</feature>
<dbReference type="Proteomes" id="UP001158576">
    <property type="component" value="Chromosome XSR"/>
</dbReference>
<feature type="region of interest" description="Disordered" evidence="1">
    <location>
        <begin position="246"/>
        <end position="301"/>
    </location>
</feature>
<feature type="compositionally biased region" description="Polar residues" evidence="1">
    <location>
        <begin position="123"/>
        <end position="151"/>
    </location>
</feature>
<gene>
    <name evidence="2" type="ORF">OKIOD_LOCUS7218</name>
</gene>
<feature type="compositionally biased region" description="Basic and acidic residues" evidence="1">
    <location>
        <begin position="93"/>
        <end position="113"/>
    </location>
</feature>
<evidence type="ECO:0000313" key="3">
    <source>
        <dbReference type="Proteomes" id="UP001158576"/>
    </source>
</evidence>
<name>A0ABN7SE31_OIKDI</name>
<feature type="compositionally biased region" description="Low complexity" evidence="1">
    <location>
        <begin position="265"/>
        <end position="286"/>
    </location>
</feature>
<feature type="compositionally biased region" description="Basic and acidic residues" evidence="1">
    <location>
        <begin position="24"/>
        <end position="37"/>
    </location>
</feature>
<dbReference type="EMBL" id="OU015569">
    <property type="protein sequence ID" value="CAG5098430.1"/>
    <property type="molecule type" value="Genomic_DNA"/>
</dbReference>
<sequence length="735" mass="82159">MDPPDGGMIDGTLDASSRPAIMQYRKESKSPEFRREIALPSESRPVPKNITQSFSSASSSSSQRYLDIINWKPHNNAQVQKLLTKTKSTLPEQNKKEKEEDSTDSSKEKEHRPKNVRLMDSPKGQSTGSRRSNVVSRGAQNTDTPQKNTIHASELASVSGLSTISNKSIRAFNIHFDIDTGNHHGWCIAPPPSNEFYSKATVRSWEAQRVNELVNRARSLLTEISRRNNGLSFASKETMRQPFARYYDNGQNEGVGSRSARRISARSARSATSRPSSARVSRPQSAVQSEKSEETSNSGPLLIPTENLFLLEVPSSAINRDKTTRNRVGSARSLNESKTTKTAFSWILYPNGRSCVSKTSSGYVAIYCHTSDKKVIGISTASGLISFSSPPMIFDKSGMRLNNNERVLKWGQIKSPVDVKINRFLRLKAASPRSILLFYEGGGEKYHLNLAEARSRVAVITSMGNLNNILGLTSEASEEHAPLSPGETSYNWAANLTRVLSNRYQNSASKALLTPANRRKAPQMPRISSHFRYFDNMTIPVMTDESLDNHLKSSSVEHINVFSVRLKDPSFVPSAANKTIENEFLRSRGNPKINIFVYFLDRADPHCATSLLTSRHGIQGGMGVIFVASRLIFADRIFDGHGADPASFRRELQKCRRRYKEGFQYPKDFKFSDPEDQVPDELINFSRRTAWGGQIVQISNQQQSTRFLDAKTEMMSTVQTLVRYNSSHKLKTTPS</sequence>
<feature type="region of interest" description="Disordered" evidence="1">
    <location>
        <begin position="1"/>
        <end position="63"/>
    </location>
</feature>
<keyword evidence="3" id="KW-1185">Reference proteome</keyword>
<evidence type="ECO:0000256" key="1">
    <source>
        <dbReference type="SAM" id="MobiDB-lite"/>
    </source>
</evidence>
<accession>A0ABN7SE31</accession>
<evidence type="ECO:0000313" key="2">
    <source>
        <dbReference type="EMBL" id="CAG5098430.1"/>
    </source>
</evidence>
<proteinExistence type="predicted"/>
<reference evidence="2 3" key="1">
    <citation type="submission" date="2021-04" db="EMBL/GenBank/DDBJ databases">
        <authorList>
            <person name="Bliznina A."/>
        </authorList>
    </citation>
    <scope>NUCLEOTIDE SEQUENCE [LARGE SCALE GENOMIC DNA]</scope>
</reference>
<protein>
    <submittedName>
        <fullName evidence="2">Oidioi.mRNA.OKI2018_I69.XSR.g15660.t1.cds</fullName>
    </submittedName>
</protein>
<feature type="region of interest" description="Disordered" evidence="1">
    <location>
        <begin position="84"/>
        <end position="151"/>
    </location>
</feature>
<organism evidence="2 3">
    <name type="scientific">Oikopleura dioica</name>
    <name type="common">Tunicate</name>
    <dbReference type="NCBI Taxonomy" id="34765"/>
    <lineage>
        <taxon>Eukaryota</taxon>
        <taxon>Metazoa</taxon>
        <taxon>Chordata</taxon>
        <taxon>Tunicata</taxon>
        <taxon>Appendicularia</taxon>
        <taxon>Copelata</taxon>
        <taxon>Oikopleuridae</taxon>
        <taxon>Oikopleura</taxon>
    </lineage>
</organism>